<evidence type="ECO:0000313" key="3">
    <source>
        <dbReference type="EnsemblMetazoa" id="AQUA010758-PA"/>
    </source>
</evidence>
<proteinExistence type="predicted"/>
<feature type="region of interest" description="Disordered" evidence="1">
    <location>
        <begin position="1"/>
        <end position="28"/>
    </location>
</feature>
<dbReference type="GO" id="GO:0061564">
    <property type="term" value="P:axon development"/>
    <property type="evidence" value="ECO:0007669"/>
    <property type="project" value="TreeGrafter"/>
</dbReference>
<dbReference type="GO" id="GO:0005634">
    <property type="term" value="C:nucleus"/>
    <property type="evidence" value="ECO:0007669"/>
    <property type="project" value="TreeGrafter"/>
</dbReference>
<evidence type="ECO:0000313" key="4">
    <source>
        <dbReference type="Proteomes" id="UP000076407"/>
    </source>
</evidence>
<dbReference type="PANTHER" id="PTHR19290:SF134">
    <property type="entry name" value="NEUROGENIC DIFFERENTIATION FACTOR 1"/>
    <property type="match status" value="1"/>
</dbReference>
<dbReference type="PANTHER" id="PTHR19290">
    <property type="entry name" value="BASIC HELIX-LOOP-HELIX PROTEIN NEUROGENIN-RELATED"/>
    <property type="match status" value="1"/>
</dbReference>
<dbReference type="Proteomes" id="UP000076407">
    <property type="component" value="Unassembled WGS sequence"/>
</dbReference>
<dbReference type="InterPro" id="IPR036638">
    <property type="entry name" value="HLH_DNA-bd_sf"/>
</dbReference>
<dbReference type="PROSITE" id="PS50888">
    <property type="entry name" value="BHLH"/>
    <property type="match status" value="1"/>
</dbReference>
<dbReference type="VEuPathDB" id="VectorBase:AQUA010758"/>
<reference evidence="3" key="1">
    <citation type="submission" date="2020-05" db="UniProtKB">
        <authorList>
            <consortium name="EnsemblMetazoa"/>
        </authorList>
    </citation>
    <scope>IDENTIFICATION</scope>
    <source>
        <strain evidence="3">SANGQUA</strain>
    </source>
</reference>
<dbReference type="GO" id="GO:0046983">
    <property type="term" value="F:protein dimerization activity"/>
    <property type="evidence" value="ECO:0007669"/>
    <property type="project" value="InterPro"/>
</dbReference>
<dbReference type="Gene3D" id="4.10.280.10">
    <property type="entry name" value="Helix-loop-helix DNA-binding domain"/>
    <property type="match status" value="1"/>
</dbReference>
<dbReference type="EnsemblMetazoa" id="AQUA010758-RA">
    <property type="protein sequence ID" value="AQUA010758-PA"/>
    <property type="gene ID" value="AQUA010758"/>
</dbReference>
<dbReference type="GO" id="GO:0070888">
    <property type="term" value="F:E-box binding"/>
    <property type="evidence" value="ECO:0007669"/>
    <property type="project" value="TreeGrafter"/>
</dbReference>
<dbReference type="InterPro" id="IPR050359">
    <property type="entry name" value="bHLH_transcription_factors"/>
</dbReference>
<dbReference type="SMART" id="SM00353">
    <property type="entry name" value="HLH"/>
    <property type="match status" value="1"/>
</dbReference>
<sequence length="236" mass="25788">MSPNLTTSTVRGGGSIRRRRKPPSGSGVLSLVKRKKANLRERNRMHGLNDALDRLRMCVPLPASLTTATVRPDDAREATPTPPQKLSKIDTLRLAQNYIAVLLDVLHSGRGMKYDRLLATLGRRLSQNTANLLRTRLTLDEQLQAGLVDGGCGGSGSFEHEGQGLCCLCSPPQHDTPVWSNRAAPVEQQWTLGYDCSFCSYSEDGPTTMTTTTTTYPPGPDPQHNSPLSVLYLYLA</sequence>
<dbReference type="GO" id="GO:0000981">
    <property type="term" value="F:DNA-binding transcription factor activity, RNA polymerase II-specific"/>
    <property type="evidence" value="ECO:0007669"/>
    <property type="project" value="TreeGrafter"/>
</dbReference>
<dbReference type="Pfam" id="PF00010">
    <property type="entry name" value="HLH"/>
    <property type="match status" value="1"/>
</dbReference>
<dbReference type="GO" id="GO:0045944">
    <property type="term" value="P:positive regulation of transcription by RNA polymerase II"/>
    <property type="evidence" value="ECO:0007669"/>
    <property type="project" value="TreeGrafter"/>
</dbReference>
<protein>
    <recommendedName>
        <fullName evidence="2">BHLH domain-containing protein</fullName>
    </recommendedName>
</protein>
<keyword evidence="4" id="KW-1185">Reference proteome</keyword>
<evidence type="ECO:0000256" key="1">
    <source>
        <dbReference type="SAM" id="MobiDB-lite"/>
    </source>
</evidence>
<dbReference type="InterPro" id="IPR011598">
    <property type="entry name" value="bHLH_dom"/>
</dbReference>
<dbReference type="STRING" id="34691.A0A182XLL3"/>
<dbReference type="SUPFAM" id="SSF47459">
    <property type="entry name" value="HLH, helix-loop-helix DNA-binding domain"/>
    <property type="match status" value="1"/>
</dbReference>
<evidence type="ECO:0000259" key="2">
    <source>
        <dbReference type="PROSITE" id="PS50888"/>
    </source>
</evidence>
<dbReference type="GO" id="GO:0007423">
    <property type="term" value="P:sensory organ development"/>
    <property type="evidence" value="ECO:0007669"/>
    <property type="project" value="TreeGrafter"/>
</dbReference>
<feature type="domain" description="BHLH" evidence="2">
    <location>
        <begin position="32"/>
        <end position="102"/>
    </location>
</feature>
<accession>A0A182XLL3</accession>
<dbReference type="AlphaFoldDB" id="A0A182XLL3"/>
<name>A0A182XLL3_ANOQN</name>
<feature type="compositionally biased region" description="Polar residues" evidence="1">
    <location>
        <begin position="1"/>
        <end position="10"/>
    </location>
</feature>
<organism evidence="3 4">
    <name type="scientific">Anopheles quadriannulatus</name>
    <name type="common">Mosquito</name>
    <dbReference type="NCBI Taxonomy" id="34691"/>
    <lineage>
        <taxon>Eukaryota</taxon>
        <taxon>Metazoa</taxon>
        <taxon>Ecdysozoa</taxon>
        <taxon>Arthropoda</taxon>
        <taxon>Hexapoda</taxon>
        <taxon>Insecta</taxon>
        <taxon>Pterygota</taxon>
        <taxon>Neoptera</taxon>
        <taxon>Endopterygota</taxon>
        <taxon>Diptera</taxon>
        <taxon>Nematocera</taxon>
        <taxon>Culicoidea</taxon>
        <taxon>Culicidae</taxon>
        <taxon>Anophelinae</taxon>
        <taxon>Anopheles</taxon>
    </lineage>
</organism>